<protein>
    <submittedName>
        <fullName evidence="1">Uncharacterized protein</fullName>
    </submittedName>
</protein>
<dbReference type="Proteomes" id="UP000294911">
    <property type="component" value="Unassembled WGS sequence"/>
</dbReference>
<reference evidence="1 2" key="1">
    <citation type="submission" date="2019-03" db="EMBL/GenBank/DDBJ databases">
        <title>Genomic Encyclopedia of Type Strains, Phase IV (KMG-IV): sequencing the most valuable type-strain genomes for metagenomic binning, comparative biology and taxonomic classification.</title>
        <authorList>
            <person name="Goeker M."/>
        </authorList>
    </citation>
    <scope>NUCLEOTIDE SEQUENCE [LARGE SCALE GENOMIC DNA]</scope>
    <source>
        <strain evidence="1 2">DSM 45765</strain>
    </source>
</reference>
<organism evidence="1 2">
    <name type="scientific">Tamaricihabitans halophyticus</name>
    <dbReference type="NCBI Taxonomy" id="1262583"/>
    <lineage>
        <taxon>Bacteria</taxon>
        <taxon>Bacillati</taxon>
        <taxon>Actinomycetota</taxon>
        <taxon>Actinomycetes</taxon>
        <taxon>Pseudonocardiales</taxon>
        <taxon>Pseudonocardiaceae</taxon>
        <taxon>Tamaricihabitans</taxon>
    </lineage>
</organism>
<evidence type="ECO:0000313" key="1">
    <source>
        <dbReference type="EMBL" id="TCP42078.1"/>
    </source>
</evidence>
<evidence type="ECO:0000313" key="2">
    <source>
        <dbReference type="Proteomes" id="UP000294911"/>
    </source>
</evidence>
<keyword evidence="2" id="KW-1185">Reference proteome</keyword>
<dbReference type="EMBL" id="SLXQ01000024">
    <property type="protein sequence ID" value="TCP42078.1"/>
    <property type="molecule type" value="Genomic_DNA"/>
</dbReference>
<proteinExistence type="predicted"/>
<dbReference type="AlphaFoldDB" id="A0A4R2Q321"/>
<sequence>MSGTGADLRGSQPGTCRMTINKLMLGEPILRVRAVPESLPIAAVRLANSFLPYVKYTNDRSRCPRDLPG</sequence>
<comment type="caution">
    <text evidence="1">The sequence shown here is derived from an EMBL/GenBank/DDBJ whole genome shotgun (WGS) entry which is preliminary data.</text>
</comment>
<name>A0A4R2Q321_9PSEU</name>
<accession>A0A4R2Q321</accession>
<gene>
    <name evidence="1" type="ORF">EV191_12444</name>
</gene>